<dbReference type="SMART" id="SM01162">
    <property type="entry name" value="DUF1771"/>
    <property type="match status" value="1"/>
</dbReference>
<dbReference type="RefSeq" id="XP_018850923.1">
    <property type="nucleotide sequence ID" value="XM_018995378.2"/>
</dbReference>
<reference evidence="4 5" key="1">
    <citation type="submission" date="2025-04" db="UniProtKB">
        <authorList>
            <consortium name="RefSeq"/>
        </authorList>
    </citation>
    <scope>IDENTIFICATION</scope>
    <source>
        <tissue evidence="4 5">Leaves</tissue>
    </source>
</reference>
<keyword evidence="3" id="KW-1185">Reference proteome</keyword>
<dbReference type="RefSeq" id="XP_018850958.1">
    <property type="nucleotide sequence ID" value="XM_018995413.2"/>
</dbReference>
<dbReference type="AlphaFoldDB" id="A0A2I4H455"/>
<evidence type="ECO:0000256" key="1">
    <source>
        <dbReference type="SAM" id="MobiDB-lite"/>
    </source>
</evidence>
<evidence type="ECO:0000313" key="4">
    <source>
        <dbReference type="RefSeq" id="XP_018850923.1"/>
    </source>
</evidence>
<evidence type="ECO:0000313" key="8">
    <source>
        <dbReference type="RefSeq" id="XP_018850958.1"/>
    </source>
</evidence>
<feature type="domain" description="DUF1771" evidence="2">
    <location>
        <begin position="368"/>
        <end position="433"/>
    </location>
</feature>
<organism evidence="3 4">
    <name type="scientific">Juglans regia</name>
    <name type="common">English walnut</name>
    <dbReference type="NCBI Taxonomy" id="51240"/>
    <lineage>
        <taxon>Eukaryota</taxon>
        <taxon>Viridiplantae</taxon>
        <taxon>Streptophyta</taxon>
        <taxon>Embryophyta</taxon>
        <taxon>Tracheophyta</taxon>
        <taxon>Spermatophyta</taxon>
        <taxon>Magnoliopsida</taxon>
        <taxon>eudicotyledons</taxon>
        <taxon>Gunneridae</taxon>
        <taxon>Pentapetalae</taxon>
        <taxon>rosids</taxon>
        <taxon>fabids</taxon>
        <taxon>Fagales</taxon>
        <taxon>Juglandaceae</taxon>
        <taxon>Juglans</taxon>
    </lineage>
</organism>
<gene>
    <name evidence="4 5 6 7 8" type="primary">LOC109013337</name>
</gene>
<dbReference type="InterPro" id="IPR056254">
    <property type="entry name" value="At5g58720/SDE5-like_UBA-like"/>
</dbReference>
<dbReference type="STRING" id="51240.A0A2I4H455"/>
<evidence type="ECO:0000313" key="6">
    <source>
        <dbReference type="RefSeq" id="XP_018850941.1"/>
    </source>
</evidence>
<dbReference type="OrthoDB" id="1928104at2759"/>
<name>A0A2I4H455_JUGRE</name>
<dbReference type="PANTHER" id="PTHR47872">
    <property type="entry name" value="NUCLEAR RNA EXPORT FACTOR SDE5-RELATED"/>
    <property type="match status" value="1"/>
</dbReference>
<dbReference type="Gene3D" id="3.30.1370.110">
    <property type="match status" value="1"/>
</dbReference>
<dbReference type="Gramene" id="Jr02_22220_p1">
    <property type="protein sequence ID" value="cds.Jr02_22220_p1"/>
    <property type="gene ID" value="Jr02_22220"/>
</dbReference>
<dbReference type="KEGG" id="jre:109013337"/>
<protein>
    <submittedName>
        <fullName evidence="4 5">Nuclear RNA export factor SDE5 isoform X1</fullName>
    </submittedName>
</protein>
<dbReference type="GeneID" id="109013337"/>
<evidence type="ECO:0000259" key="2">
    <source>
        <dbReference type="SMART" id="SM01162"/>
    </source>
</evidence>
<sequence length="524" mass="58370">MQAGSSSSSHSDAEKRDLQELLKAFGSAFSLEDIASAYCKARYNVDTAGQILCASLGSTSHGATCTSKDKLECTRSTTSELSSELDGASAMPSEMSSNSILQNSHHGGRHTRLLKSKVRPVSMGTVSGVIAKDYARPRPVTNEYPGSTKPPRLDSKELPISEIWREEVPTSMTGGKGTIHGYVDEFMFKMLGDGFQLDMSVIQEVLGCCGYDVQKSMEKLLDLSASTLEKRDDVVDLADRKSSEKHREQGSACSDEARIMKKSSTESPKRDKDRFVIQKEILEALFTVPERSEEAPKRVQPVRRFRGFGEVVVEPLKDPAIEHAIVTAKPLEVTNDACPRLMHCSRTNCTVFSSIIVPLQIEGGDDNSYEVLRKAVKEYWTTTKEYYQAAVDACIKGEYARANKLREQGHFFNRMAREADEKSAQKLLETSQEDVLSLDLHDQEPKNALRLLRLHLTTFSGIAVLKHLRIIVGNSNEDTNGARKRLILKLLSKESIKWTEDADGRTIMILVDGINPKRLSFWKK</sequence>
<evidence type="ECO:0000313" key="7">
    <source>
        <dbReference type="RefSeq" id="XP_018850949.1"/>
    </source>
</evidence>
<accession>A0A2I4H455</accession>
<dbReference type="Proteomes" id="UP000235220">
    <property type="component" value="Chromosome 2"/>
</dbReference>
<evidence type="ECO:0000313" key="5">
    <source>
        <dbReference type="RefSeq" id="XP_018850931.1"/>
    </source>
</evidence>
<evidence type="ECO:0000313" key="3">
    <source>
        <dbReference type="Proteomes" id="UP000235220"/>
    </source>
</evidence>
<dbReference type="Pfam" id="PF08590">
    <property type="entry name" value="DUF1771"/>
    <property type="match status" value="1"/>
</dbReference>
<dbReference type="InterPro" id="IPR013899">
    <property type="entry name" value="DUF1771"/>
</dbReference>
<dbReference type="RefSeq" id="XP_018850941.1">
    <property type="nucleotide sequence ID" value="XM_018995396.2"/>
</dbReference>
<dbReference type="InterPro" id="IPR036063">
    <property type="entry name" value="Smr_dom_sf"/>
</dbReference>
<feature type="region of interest" description="Disordered" evidence="1">
    <location>
        <begin position="238"/>
        <end position="271"/>
    </location>
</feature>
<dbReference type="RefSeq" id="XP_018850931.1">
    <property type="nucleotide sequence ID" value="XM_018995386.2"/>
</dbReference>
<proteinExistence type="predicted"/>
<dbReference type="Pfam" id="PF24767">
    <property type="entry name" value="UBA_At5g58720"/>
    <property type="match status" value="1"/>
</dbReference>
<dbReference type="PANTHER" id="PTHR47872:SF1">
    <property type="entry name" value="NUCLEAR RNA EXPORT FACTOR SDE5-RELATED"/>
    <property type="match status" value="1"/>
</dbReference>
<dbReference type="RefSeq" id="XP_018850949.1">
    <property type="nucleotide sequence ID" value="XM_018995404.2"/>
</dbReference>